<protein>
    <submittedName>
        <fullName evidence="1">Uncharacterized protein</fullName>
    </submittedName>
</protein>
<dbReference type="EMBL" id="ML987210">
    <property type="protein sequence ID" value="KAF2241803.1"/>
    <property type="molecule type" value="Genomic_DNA"/>
</dbReference>
<evidence type="ECO:0000313" key="2">
    <source>
        <dbReference type="Proteomes" id="UP000800094"/>
    </source>
</evidence>
<sequence length="56" mass="5999">MASKGSSSKPTGTNSASKDAGFRNFKHFLESYGLRLTSPDDVEEGKAILRAMGYSV</sequence>
<evidence type="ECO:0000313" key="1">
    <source>
        <dbReference type="EMBL" id="KAF2241803.1"/>
    </source>
</evidence>
<dbReference type="Proteomes" id="UP000800094">
    <property type="component" value="Unassembled WGS sequence"/>
</dbReference>
<organism evidence="1 2">
    <name type="scientific">Trematosphaeria pertusa</name>
    <dbReference type="NCBI Taxonomy" id="390896"/>
    <lineage>
        <taxon>Eukaryota</taxon>
        <taxon>Fungi</taxon>
        <taxon>Dikarya</taxon>
        <taxon>Ascomycota</taxon>
        <taxon>Pezizomycotina</taxon>
        <taxon>Dothideomycetes</taxon>
        <taxon>Pleosporomycetidae</taxon>
        <taxon>Pleosporales</taxon>
        <taxon>Massarineae</taxon>
        <taxon>Trematosphaeriaceae</taxon>
        <taxon>Trematosphaeria</taxon>
    </lineage>
</organism>
<name>A0A6A6HW65_9PLEO</name>
<dbReference type="AlphaFoldDB" id="A0A6A6HW65"/>
<dbReference type="RefSeq" id="XP_033676807.1">
    <property type="nucleotide sequence ID" value="XM_033820267.1"/>
</dbReference>
<dbReference type="GeneID" id="54573597"/>
<reference evidence="1" key="1">
    <citation type="journal article" date="2020" name="Stud. Mycol.">
        <title>101 Dothideomycetes genomes: a test case for predicting lifestyles and emergence of pathogens.</title>
        <authorList>
            <person name="Haridas S."/>
            <person name="Albert R."/>
            <person name="Binder M."/>
            <person name="Bloem J."/>
            <person name="Labutti K."/>
            <person name="Salamov A."/>
            <person name="Andreopoulos B."/>
            <person name="Baker S."/>
            <person name="Barry K."/>
            <person name="Bills G."/>
            <person name="Bluhm B."/>
            <person name="Cannon C."/>
            <person name="Castanera R."/>
            <person name="Culley D."/>
            <person name="Daum C."/>
            <person name="Ezra D."/>
            <person name="Gonzalez J."/>
            <person name="Henrissat B."/>
            <person name="Kuo A."/>
            <person name="Liang C."/>
            <person name="Lipzen A."/>
            <person name="Lutzoni F."/>
            <person name="Magnuson J."/>
            <person name="Mondo S."/>
            <person name="Nolan M."/>
            <person name="Ohm R."/>
            <person name="Pangilinan J."/>
            <person name="Park H.-J."/>
            <person name="Ramirez L."/>
            <person name="Alfaro M."/>
            <person name="Sun H."/>
            <person name="Tritt A."/>
            <person name="Yoshinaga Y."/>
            <person name="Zwiers L.-H."/>
            <person name="Turgeon B."/>
            <person name="Goodwin S."/>
            <person name="Spatafora J."/>
            <person name="Crous P."/>
            <person name="Grigoriev I."/>
        </authorList>
    </citation>
    <scope>NUCLEOTIDE SEQUENCE</scope>
    <source>
        <strain evidence="1">CBS 122368</strain>
    </source>
</reference>
<dbReference type="OrthoDB" id="4232400at2759"/>
<accession>A0A6A6HW65</accession>
<gene>
    <name evidence="1" type="ORF">BU26DRAFT_170528</name>
</gene>
<keyword evidence="2" id="KW-1185">Reference proteome</keyword>
<proteinExistence type="predicted"/>